<keyword evidence="3" id="KW-1185">Reference proteome</keyword>
<accession>A0ABR3FK80</accession>
<sequence length="523" mass="58580">MHCGRKIFEISAELGRLDGTLLLDNVLKRSQTPRKRATGGNQSLECPDAHTYWWYVLGISVRRLADGVADLVPLAHLADQVGEIGQMYLRTLALQMGCYVDSSMWMDTSRGVFCRGPPGPRCWTGMDFGLEDLPLDAELVKEDVLARYLGSRNLNRRLVDALSPYWDGDPSELKVNRPTVIATLTDTIIAVGPSGIWEVEQESCLGGREELANGATRFTLEHNGCCLELTFDWREAWSDWLAQALSVFHAHGIPLEGDMETYELVSPLMLFGMLSSSGTEQQRRKESPPIYLFIPPFSTSIFWSFDPDGQNPITADRCHYLGLPTSLSLECKERYWPIQTYQGLQAYQIAGGFNPNTTEFARRNRYPIYEIVEQPFPSRFEEHKDLEDSEDSEGGEGSVETTETPLQSVNLEQPADMLLSGKVQPEDPAMNTTTQGHALQNGIVHSLNYLHSKPTATFSDFTDSTSAPDTAHIERTLPEDLKNVFPSETEDPIPMREANVWSRFIPTFSWAALEDSEIHAAGF</sequence>
<organism evidence="2 3">
    <name type="scientific">Marasmius crinis-equi</name>
    <dbReference type="NCBI Taxonomy" id="585013"/>
    <lineage>
        <taxon>Eukaryota</taxon>
        <taxon>Fungi</taxon>
        <taxon>Dikarya</taxon>
        <taxon>Basidiomycota</taxon>
        <taxon>Agaricomycotina</taxon>
        <taxon>Agaricomycetes</taxon>
        <taxon>Agaricomycetidae</taxon>
        <taxon>Agaricales</taxon>
        <taxon>Marasmiineae</taxon>
        <taxon>Marasmiaceae</taxon>
        <taxon>Marasmius</taxon>
    </lineage>
</organism>
<evidence type="ECO:0000313" key="2">
    <source>
        <dbReference type="EMBL" id="KAL0575793.1"/>
    </source>
</evidence>
<protein>
    <submittedName>
        <fullName evidence="2">Uncharacterized protein</fullName>
    </submittedName>
</protein>
<dbReference type="Proteomes" id="UP001465976">
    <property type="component" value="Unassembled WGS sequence"/>
</dbReference>
<dbReference type="EMBL" id="JBAHYK010000273">
    <property type="protein sequence ID" value="KAL0575793.1"/>
    <property type="molecule type" value="Genomic_DNA"/>
</dbReference>
<comment type="caution">
    <text evidence="2">The sequence shown here is derived from an EMBL/GenBank/DDBJ whole genome shotgun (WGS) entry which is preliminary data.</text>
</comment>
<name>A0ABR3FK80_9AGAR</name>
<evidence type="ECO:0000256" key="1">
    <source>
        <dbReference type="SAM" id="MobiDB-lite"/>
    </source>
</evidence>
<feature type="region of interest" description="Disordered" evidence="1">
    <location>
        <begin position="377"/>
        <end position="410"/>
    </location>
</feature>
<gene>
    <name evidence="2" type="ORF">V5O48_006171</name>
</gene>
<proteinExistence type="predicted"/>
<reference evidence="2 3" key="1">
    <citation type="submission" date="2024-02" db="EMBL/GenBank/DDBJ databases">
        <title>A draft genome for the cacao thread blight pathogen Marasmius crinis-equi.</title>
        <authorList>
            <person name="Cohen S.P."/>
            <person name="Baruah I.K."/>
            <person name="Amoako-Attah I."/>
            <person name="Bukari Y."/>
            <person name="Meinhardt L.W."/>
            <person name="Bailey B.A."/>
        </authorList>
    </citation>
    <scope>NUCLEOTIDE SEQUENCE [LARGE SCALE GENOMIC DNA]</scope>
    <source>
        <strain evidence="2 3">GH-76</strain>
    </source>
</reference>
<evidence type="ECO:0000313" key="3">
    <source>
        <dbReference type="Proteomes" id="UP001465976"/>
    </source>
</evidence>